<dbReference type="EMBL" id="MDER01000081">
    <property type="protein sequence ID" value="ODP26655.1"/>
    <property type="molecule type" value="Genomic_DNA"/>
</dbReference>
<protein>
    <submittedName>
        <fullName evidence="1">Uncharacterized protein</fullName>
    </submittedName>
</protein>
<keyword evidence="2" id="KW-1185">Reference proteome</keyword>
<dbReference type="InterPro" id="IPR011047">
    <property type="entry name" value="Quinoprotein_ADH-like_sf"/>
</dbReference>
<sequence>MVKKEINVVIAVKKILWIHSLVLLCCLTLFMYSKQSEASTSKELPASTWEKTFPVGDYVATVFEANKSTFVQTDNGDDRPWNSLKSSNGSSIYSFKATTMDLFGSSYSFLTTTNGNTFWLKPSHVSKGTWKRSIVAIDPSGKQLWAHSFIESSKNARIYELKNSSLMVIIDLGGNPGKHLTKAYIYDQQGKLIKSKILNGFLETAEGGKIITVDGYSTNNKDYSVPVRVYSESLDLLYRFTPGLNFTISPEVTDDGTIYIYSTNSKKKIELIYALNDAGKTLWKKSLTYRQLKQLTHSKSKLILDMGNYISFYDKQGNRKNHKLSNTKRFTPISISPNKESILIHDSTKITSLNDNNLKAKYEFSVEPEEDYYSGNNNVFYSGFENILKKYEVK</sequence>
<dbReference type="SUPFAM" id="SSF50998">
    <property type="entry name" value="Quinoprotein alcohol dehydrogenase-like"/>
    <property type="match status" value="1"/>
</dbReference>
<evidence type="ECO:0000313" key="2">
    <source>
        <dbReference type="Proteomes" id="UP000094578"/>
    </source>
</evidence>
<accession>A0A1E3L0E6</accession>
<gene>
    <name evidence="1" type="ORF">PTI45_03973</name>
</gene>
<comment type="caution">
    <text evidence="1">The sequence shown here is derived from an EMBL/GenBank/DDBJ whole genome shotgun (WGS) entry which is preliminary data.</text>
</comment>
<reference evidence="1 2" key="1">
    <citation type="submission" date="2016-08" db="EMBL/GenBank/DDBJ databases">
        <title>Genome sequencing of Paenibacillus sp. TI45-13ar, isolated from Korean traditional nuruk.</title>
        <authorList>
            <person name="Kim S.-J."/>
        </authorList>
    </citation>
    <scope>NUCLEOTIDE SEQUENCE [LARGE SCALE GENOMIC DNA]</scope>
    <source>
        <strain evidence="1 2">TI45-13ar</strain>
    </source>
</reference>
<dbReference type="AlphaFoldDB" id="A0A1E3L0E6"/>
<organism evidence="1 2">
    <name type="scientific">Paenibacillus nuruki</name>
    <dbReference type="NCBI Taxonomy" id="1886670"/>
    <lineage>
        <taxon>Bacteria</taxon>
        <taxon>Bacillati</taxon>
        <taxon>Bacillota</taxon>
        <taxon>Bacilli</taxon>
        <taxon>Bacillales</taxon>
        <taxon>Paenibacillaceae</taxon>
        <taxon>Paenibacillus</taxon>
    </lineage>
</organism>
<dbReference type="STRING" id="1886670.PTI45_03973"/>
<proteinExistence type="predicted"/>
<dbReference type="Proteomes" id="UP000094578">
    <property type="component" value="Unassembled WGS sequence"/>
</dbReference>
<name>A0A1E3L0E6_9BACL</name>
<dbReference type="RefSeq" id="WP_069329313.1">
    <property type="nucleotide sequence ID" value="NZ_MDER01000081.1"/>
</dbReference>
<evidence type="ECO:0000313" key="1">
    <source>
        <dbReference type="EMBL" id="ODP26655.1"/>
    </source>
</evidence>